<evidence type="ECO:0000313" key="2">
    <source>
        <dbReference type="EMBL" id="GAH03048.1"/>
    </source>
</evidence>
<feature type="transmembrane region" description="Helical" evidence="1">
    <location>
        <begin position="6"/>
        <end position="29"/>
    </location>
</feature>
<protein>
    <recommendedName>
        <fullName evidence="3">Dolichol phosphate-mannose biosynthesis regulatory protein</fullName>
    </recommendedName>
</protein>
<keyword evidence="1" id="KW-0472">Membrane</keyword>
<reference evidence="2" key="1">
    <citation type="journal article" date="2014" name="Front. Microbiol.">
        <title>High frequency of phylogenetically diverse reductive dehalogenase-homologous genes in deep subseafloor sedimentary metagenomes.</title>
        <authorList>
            <person name="Kawai M."/>
            <person name="Futagami T."/>
            <person name="Toyoda A."/>
            <person name="Takaki Y."/>
            <person name="Nishi S."/>
            <person name="Hori S."/>
            <person name="Arai W."/>
            <person name="Tsubouchi T."/>
            <person name="Morono Y."/>
            <person name="Uchiyama I."/>
            <person name="Ito T."/>
            <person name="Fujiyama A."/>
            <person name="Inagaki F."/>
            <person name="Takami H."/>
        </authorList>
    </citation>
    <scope>NUCLEOTIDE SEQUENCE</scope>
    <source>
        <strain evidence="2">Expedition CK06-06</strain>
    </source>
</reference>
<comment type="caution">
    <text evidence="2">The sequence shown here is derived from an EMBL/GenBank/DDBJ whole genome shotgun (WGS) entry which is preliminary data.</text>
</comment>
<feature type="transmembrane region" description="Helical" evidence="1">
    <location>
        <begin position="41"/>
        <end position="64"/>
    </location>
</feature>
<keyword evidence="1" id="KW-1133">Transmembrane helix</keyword>
<dbReference type="EMBL" id="BART01020344">
    <property type="protein sequence ID" value="GAH03048.1"/>
    <property type="molecule type" value="Genomic_DNA"/>
</dbReference>
<dbReference type="AlphaFoldDB" id="X1E325"/>
<feature type="non-terminal residue" evidence="2">
    <location>
        <position position="1"/>
    </location>
</feature>
<organism evidence="2">
    <name type="scientific">marine sediment metagenome</name>
    <dbReference type="NCBI Taxonomy" id="412755"/>
    <lineage>
        <taxon>unclassified sequences</taxon>
        <taxon>metagenomes</taxon>
        <taxon>ecological metagenomes</taxon>
    </lineage>
</organism>
<evidence type="ECO:0000256" key="1">
    <source>
        <dbReference type="SAM" id="Phobius"/>
    </source>
</evidence>
<gene>
    <name evidence="2" type="ORF">S01H4_37820</name>
</gene>
<accession>X1E325</accession>
<evidence type="ECO:0008006" key="3">
    <source>
        <dbReference type="Google" id="ProtNLM"/>
    </source>
</evidence>
<proteinExistence type="predicted"/>
<keyword evidence="1" id="KW-0812">Transmembrane</keyword>
<name>X1E325_9ZZZZ</name>
<sequence>LRLLVLLYYVWGLVILPVFGLQQWVIDTFGGLAFLFNPDPIFLITLPILLGVVLIGVIAMWIGWTMLTTPAPEPLEDFDFDEEEVTEKKEE</sequence>